<dbReference type="PANTHER" id="PTHR11748">
    <property type="entry name" value="D-LACTATE DEHYDROGENASE"/>
    <property type="match status" value="1"/>
</dbReference>
<accession>K9YI12</accession>
<dbReference type="InterPro" id="IPR006094">
    <property type="entry name" value="Oxid_FAD_bind_N"/>
</dbReference>
<dbReference type="Gene3D" id="3.30.465.10">
    <property type="match status" value="1"/>
</dbReference>
<dbReference type="InterPro" id="IPR016166">
    <property type="entry name" value="FAD-bd_PCMH"/>
</dbReference>
<dbReference type="SUPFAM" id="SSF55103">
    <property type="entry name" value="FAD-linked oxidases, C-terminal domain"/>
    <property type="match status" value="1"/>
</dbReference>
<protein>
    <submittedName>
        <fullName evidence="4">FAD linked oxidase domain protein</fullName>
    </submittedName>
</protein>
<dbReference type="GO" id="GO:0071949">
    <property type="term" value="F:FAD binding"/>
    <property type="evidence" value="ECO:0007669"/>
    <property type="project" value="InterPro"/>
</dbReference>
<dbReference type="InterPro" id="IPR016169">
    <property type="entry name" value="FAD-bd_PCMH_sub2"/>
</dbReference>
<keyword evidence="1" id="KW-0285">Flavoprotein</keyword>
<reference evidence="5" key="1">
    <citation type="journal article" date="2013" name="Proc. Natl. Acad. Sci. U.S.A.">
        <title>Improving the coverage of the cyanobacterial phylum using diversity-driven genome sequencing.</title>
        <authorList>
            <person name="Shih P.M."/>
            <person name="Wu D."/>
            <person name="Latifi A."/>
            <person name="Axen S.D."/>
            <person name="Fewer D.P."/>
            <person name="Talla E."/>
            <person name="Calteau A."/>
            <person name="Cai F."/>
            <person name="Tandeau de Marsac N."/>
            <person name="Rippka R."/>
            <person name="Herdman M."/>
            <person name="Sivonen K."/>
            <person name="Coursin T."/>
            <person name="Laurent T."/>
            <person name="Goodwin L."/>
            <person name="Nolan M."/>
            <person name="Davenport K.W."/>
            <person name="Han C.S."/>
            <person name="Rubin E.M."/>
            <person name="Eisen J.A."/>
            <person name="Woyke T."/>
            <person name="Gugger M."/>
            <person name="Kerfeld C.A."/>
        </authorList>
    </citation>
    <scope>NUCLEOTIDE SEQUENCE [LARGE SCALE GENOMIC DNA]</scope>
    <source>
        <strain evidence="5">ATCC 29140 / PCC 7202</strain>
    </source>
</reference>
<dbReference type="PATRIC" id="fig|292563.3.peg.536"/>
<evidence type="ECO:0000256" key="1">
    <source>
        <dbReference type="ARBA" id="ARBA00022630"/>
    </source>
</evidence>
<dbReference type="AlphaFoldDB" id="K9YI12"/>
<dbReference type="EMBL" id="CP003940">
    <property type="protein sequence ID" value="AFZ46494.1"/>
    <property type="molecule type" value="Genomic_DNA"/>
</dbReference>
<evidence type="ECO:0000313" key="4">
    <source>
        <dbReference type="EMBL" id="AFZ46494.1"/>
    </source>
</evidence>
<sequence length="422" mass="47191">MNQIFEASSPRQIKEILDFCKVNSIEILEWQQNLRWQNKIQMAGLADCIPRYLVFPNTTVILSQLVNFAYRNHWRVIPTGEATKLSWGGLGNLGHLLISTVNLNNIVDYGEEDLVITVEAGMKIKDLNQFLATKGQFLPIDPFFEEEATVGGVVGTANAGSWRQRYGGIRDLILGLSFVRADGDVVKAGGKVVKNVAGYDLMKLFTGSYGSLGIITQVTFRLYPLLSHSASLLVRGDNQGLKQLRNLVTKSGLTPTMADFIFGSQGLGFGLRFQSIEPSVNQQMDQVKAWVKDLNLSAEVFGGQKELDFWSSLKVSDLPIFCKVGILGDRIVDFFDRFNVAGFINISSGVGFIFLSNQVKSHQIRVMRQFCEDNGGYLSMVRSPLELKKQIEPWGYVGNGLTMMKKIKEKFDPQEVFRNTLF</sequence>
<gene>
    <name evidence="4" type="ordered locus">Cyast_0515</name>
</gene>
<dbReference type="GO" id="GO:0003824">
    <property type="term" value="F:catalytic activity"/>
    <property type="evidence" value="ECO:0007669"/>
    <property type="project" value="InterPro"/>
</dbReference>
<dbReference type="STRING" id="292563.Cyast_0515"/>
<dbReference type="SUPFAM" id="SSF56176">
    <property type="entry name" value="FAD-binding/transporter-associated domain-like"/>
    <property type="match status" value="1"/>
</dbReference>
<feature type="domain" description="FAD-binding PCMH-type" evidence="3">
    <location>
        <begin position="46"/>
        <end position="225"/>
    </location>
</feature>
<evidence type="ECO:0000259" key="3">
    <source>
        <dbReference type="PROSITE" id="PS51387"/>
    </source>
</evidence>
<dbReference type="BioCyc" id="CSTA292563:G1353-519-MONOMER"/>
<dbReference type="InterPro" id="IPR016164">
    <property type="entry name" value="FAD-linked_Oxase-like_C"/>
</dbReference>
<name>K9YI12_CYASC</name>
<dbReference type="PANTHER" id="PTHR11748:SF103">
    <property type="entry name" value="GLYCOLATE OXIDASE SUBUNIT GLCE"/>
    <property type="match status" value="1"/>
</dbReference>
<evidence type="ECO:0000313" key="5">
    <source>
        <dbReference type="Proteomes" id="UP000010483"/>
    </source>
</evidence>
<dbReference type="InterPro" id="IPR036318">
    <property type="entry name" value="FAD-bd_PCMH-like_sf"/>
</dbReference>
<evidence type="ECO:0000256" key="2">
    <source>
        <dbReference type="ARBA" id="ARBA00022827"/>
    </source>
</evidence>
<dbReference type="HOGENOM" id="CLU_017779_0_1_3"/>
<proteinExistence type="predicted"/>
<keyword evidence="5" id="KW-1185">Reference proteome</keyword>
<dbReference type="KEGG" id="csn:Cyast_0515"/>
<dbReference type="PROSITE" id="PS51387">
    <property type="entry name" value="FAD_PCMH"/>
    <property type="match status" value="1"/>
</dbReference>
<dbReference type="Pfam" id="PF01565">
    <property type="entry name" value="FAD_binding_4"/>
    <property type="match status" value="1"/>
</dbReference>
<dbReference type="eggNOG" id="COG0277">
    <property type="taxonomic scope" value="Bacteria"/>
</dbReference>
<dbReference type="Proteomes" id="UP000010483">
    <property type="component" value="Chromosome"/>
</dbReference>
<keyword evidence="2" id="KW-0274">FAD</keyword>
<organism evidence="4 5">
    <name type="scientific">Cyanobacterium stanieri (strain ATCC 29140 / PCC 7202)</name>
    <dbReference type="NCBI Taxonomy" id="292563"/>
    <lineage>
        <taxon>Bacteria</taxon>
        <taxon>Bacillati</taxon>
        <taxon>Cyanobacteriota</taxon>
        <taxon>Cyanophyceae</taxon>
        <taxon>Oscillatoriophycideae</taxon>
        <taxon>Chroococcales</taxon>
        <taxon>Geminocystaceae</taxon>
        <taxon>Cyanobacterium</taxon>
    </lineage>
</organism>